<dbReference type="AlphaFoldDB" id="A0A6G4VK55"/>
<dbReference type="Proteomes" id="UP000472335">
    <property type="component" value="Unassembled WGS sequence"/>
</dbReference>
<dbReference type="SUPFAM" id="SSF46689">
    <property type="entry name" value="Homeodomain-like"/>
    <property type="match status" value="1"/>
</dbReference>
<evidence type="ECO:0000256" key="2">
    <source>
        <dbReference type="ARBA" id="ARBA00023125"/>
    </source>
</evidence>
<evidence type="ECO:0000259" key="5">
    <source>
        <dbReference type="Pfam" id="PF16925"/>
    </source>
</evidence>
<dbReference type="PANTHER" id="PTHR47506">
    <property type="entry name" value="TRANSCRIPTIONAL REGULATORY PROTEIN"/>
    <property type="match status" value="1"/>
</dbReference>
<dbReference type="InterPro" id="IPR001647">
    <property type="entry name" value="HTH_TetR"/>
</dbReference>
<dbReference type="InterPro" id="IPR036271">
    <property type="entry name" value="Tet_transcr_reg_TetR-rel_C_sf"/>
</dbReference>
<evidence type="ECO:0000313" key="7">
    <source>
        <dbReference type="Proteomes" id="UP000472335"/>
    </source>
</evidence>
<keyword evidence="2" id="KW-0238">DNA-binding</keyword>
<dbReference type="Gene3D" id="1.10.357.10">
    <property type="entry name" value="Tetracycline Repressor, domain 2"/>
    <property type="match status" value="1"/>
</dbReference>
<evidence type="ECO:0000256" key="1">
    <source>
        <dbReference type="ARBA" id="ARBA00023015"/>
    </source>
</evidence>
<evidence type="ECO:0000259" key="4">
    <source>
        <dbReference type="Pfam" id="PF00440"/>
    </source>
</evidence>
<dbReference type="PANTHER" id="PTHR47506:SF6">
    <property type="entry name" value="HTH-TYPE TRANSCRIPTIONAL REPRESSOR NEMR"/>
    <property type="match status" value="1"/>
</dbReference>
<feature type="domain" description="Tetracyclin repressor-like C-terminal" evidence="5">
    <location>
        <begin position="86"/>
        <end position="193"/>
    </location>
</feature>
<protein>
    <submittedName>
        <fullName evidence="6">TetR/AcrR family transcriptional regulator</fullName>
    </submittedName>
</protein>
<dbReference type="RefSeq" id="WP_165268890.1">
    <property type="nucleotide sequence ID" value="NZ_JAAKZY010000262.1"/>
</dbReference>
<dbReference type="EMBL" id="JAAKZY010000262">
    <property type="protein sequence ID" value="NGO14476.1"/>
    <property type="molecule type" value="Genomic_DNA"/>
</dbReference>
<gene>
    <name evidence="6" type="ORF">G5C60_44535</name>
</gene>
<name>A0A6G4VK55_9ACTN</name>
<keyword evidence="3" id="KW-0804">Transcription</keyword>
<keyword evidence="7" id="KW-1185">Reference proteome</keyword>
<evidence type="ECO:0000256" key="3">
    <source>
        <dbReference type="ARBA" id="ARBA00023163"/>
    </source>
</evidence>
<organism evidence="6 7">
    <name type="scientific">Streptomyces scabichelini</name>
    <dbReference type="NCBI Taxonomy" id="2711217"/>
    <lineage>
        <taxon>Bacteria</taxon>
        <taxon>Bacillati</taxon>
        <taxon>Actinomycetota</taxon>
        <taxon>Actinomycetes</taxon>
        <taxon>Kitasatosporales</taxon>
        <taxon>Streptomycetaceae</taxon>
        <taxon>Streptomyces</taxon>
    </lineage>
</organism>
<dbReference type="Gene3D" id="1.10.10.60">
    <property type="entry name" value="Homeodomain-like"/>
    <property type="match status" value="1"/>
</dbReference>
<sequence length="212" mass="23568">MTRLDGRVERGNRTRQLVLRRTVDIASVEGLEALSVGRLASELQLSKSGVFALFGSKQELQLATVREASRIYVEQVIRPAAEVPPGVGRLWRLCECWLDYSQGRVFPGGCFFYEVVAEFDARSGPVHDAVVRAQRDWTAHVEHVIAEARDTGELRPDTDVPQLAFELIALMETANVTSVLHDETTAYRRARVAIASRLRVTATDPSLVPEVP</sequence>
<dbReference type="InterPro" id="IPR009057">
    <property type="entry name" value="Homeodomain-like_sf"/>
</dbReference>
<accession>A0A6G4VK55</accession>
<keyword evidence="1" id="KW-0805">Transcription regulation</keyword>
<dbReference type="Pfam" id="PF16925">
    <property type="entry name" value="TetR_C_13"/>
    <property type="match status" value="1"/>
</dbReference>
<evidence type="ECO:0000313" key="6">
    <source>
        <dbReference type="EMBL" id="NGO14476.1"/>
    </source>
</evidence>
<dbReference type="InterPro" id="IPR011075">
    <property type="entry name" value="TetR_C"/>
</dbReference>
<feature type="domain" description="HTH tetR-type" evidence="4">
    <location>
        <begin position="22"/>
        <end position="63"/>
    </location>
</feature>
<dbReference type="SUPFAM" id="SSF48498">
    <property type="entry name" value="Tetracyclin repressor-like, C-terminal domain"/>
    <property type="match status" value="1"/>
</dbReference>
<comment type="caution">
    <text evidence="6">The sequence shown here is derived from an EMBL/GenBank/DDBJ whole genome shotgun (WGS) entry which is preliminary data.</text>
</comment>
<dbReference type="Pfam" id="PF00440">
    <property type="entry name" value="TetR_N"/>
    <property type="match status" value="1"/>
</dbReference>
<reference evidence="6 7" key="1">
    <citation type="submission" date="2020-02" db="EMBL/GenBank/DDBJ databases">
        <title>Whole-genome analyses of novel actinobacteria.</title>
        <authorList>
            <person name="Sahin N."/>
            <person name="Gencbay T."/>
        </authorList>
    </citation>
    <scope>NUCLEOTIDE SEQUENCE [LARGE SCALE GENOMIC DNA]</scope>
    <source>
        <strain evidence="6 7">HC44</strain>
    </source>
</reference>
<dbReference type="GO" id="GO:0003677">
    <property type="term" value="F:DNA binding"/>
    <property type="evidence" value="ECO:0007669"/>
    <property type="project" value="UniProtKB-KW"/>
</dbReference>
<proteinExistence type="predicted"/>